<accession>A0A2V0P122</accession>
<evidence type="ECO:0000313" key="3">
    <source>
        <dbReference type="EMBL" id="GBF91530.1"/>
    </source>
</evidence>
<dbReference type="GO" id="GO:0005506">
    <property type="term" value="F:iron ion binding"/>
    <property type="evidence" value="ECO:0007669"/>
    <property type="project" value="InterPro"/>
</dbReference>
<evidence type="ECO:0000256" key="1">
    <source>
        <dbReference type="SAM" id="MobiDB-lite"/>
    </source>
</evidence>
<proteinExistence type="predicted"/>
<dbReference type="OrthoDB" id="416096at2759"/>
<feature type="region of interest" description="Disordered" evidence="1">
    <location>
        <begin position="302"/>
        <end position="324"/>
    </location>
</feature>
<reference evidence="3 4" key="1">
    <citation type="journal article" date="2018" name="Sci. Rep.">
        <title>Raphidocelis subcapitata (=Pseudokirchneriella subcapitata) provides an insight into genome evolution and environmental adaptations in the Sphaeropleales.</title>
        <authorList>
            <person name="Suzuki S."/>
            <person name="Yamaguchi H."/>
            <person name="Nakajima N."/>
            <person name="Kawachi M."/>
        </authorList>
    </citation>
    <scope>NUCLEOTIDE SEQUENCE [LARGE SCALE GENOMIC DNA]</scope>
    <source>
        <strain evidence="3 4">NIES-35</strain>
    </source>
</reference>
<keyword evidence="4" id="KW-1185">Reference proteome</keyword>
<dbReference type="AlphaFoldDB" id="A0A2V0P122"/>
<evidence type="ECO:0000259" key="2">
    <source>
        <dbReference type="Pfam" id="PF13225"/>
    </source>
</evidence>
<name>A0A2V0P122_9CHLO</name>
<feature type="compositionally biased region" description="Polar residues" evidence="1">
    <location>
        <begin position="312"/>
        <end position="324"/>
    </location>
</feature>
<dbReference type="Proteomes" id="UP000247498">
    <property type="component" value="Unassembled WGS sequence"/>
</dbReference>
<dbReference type="PANTHER" id="PTHR33591">
    <property type="entry name" value="BETA-CAROTENE ISOMERASE D27"/>
    <property type="match status" value="1"/>
</dbReference>
<protein>
    <recommendedName>
        <fullName evidence="2">Beta-carotene isomerase D27-like C-terminal domain-containing protein</fullName>
    </recommendedName>
</protein>
<dbReference type="InterPro" id="IPR038938">
    <property type="entry name" value="D27-like"/>
</dbReference>
<evidence type="ECO:0000313" key="4">
    <source>
        <dbReference type="Proteomes" id="UP000247498"/>
    </source>
</evidence>
<dbReference type="EMBL" id="BDRX01000025">
    <property type="protein sequence ID" value="GBF91530.1"/>
    <property type="molecule type" value="Genomic_DNA"/>
</dbReference>
<dbReference type="PANTHER" id="PTHR33591:SF2">
    <property type="entry name" value="BETA-CAROTENE ISOMERASE D27"/>
    <property type="match status" value="1"/>
</dbReference>
<dbReference type="FunCoup" id="A0A2V0P122">
    <property type="interactions" value="618"/>
</dbReference>
<comment type="caution">
    <text evidence="3">The sequence shown here is derived from an EMBL/GenBank/DDBJ whole genome shotgun (WGS) entry which is preliminary data.</text>
</comment>
<gene>
    <name evidence="3" type="ORF">Rsub_04270</name>
</gene>
<dbReference type="InterPro" id="IPR025114">
    <property type="entry name" value="D27-like_C"/>
</dbReference>
<dbReference type="Pfam" id="PF13225">
    <property type="entry name" value="D27-like_C"/>
    <property type="match status" value="1"/>
</dbReference>
<dbReference type="InParanoid" id="A0A2V0P122"/>
<feature type="domain" description="Beta-carotene isomerase D27-like C-terminal" evidence="2">
    <location>
        <begin position="130"/>
        <end position="213"/>
    </location>
</feature>
<organism evidence="3 4">
    <name type="scientific">Raphidocelis subcapitata</name>
    <dbReference type="NCBI Taxonomy" id="307507"/>
    <lineage>
        <taxon>Eukaryota</taxon>
        <taxon>Viridiplantae</taxon>
        <taxon>Chlorophyta</taxon>
        <taxon>core chlorophytes</taxon>
        <taxon>Chlorophyceae</taxon>
        <taxon>CS clade</taxon>
        <taxon>Sphaeropleales</taxon>
        <taxon>Selenastraceae</taxon>
        <taxon>Raphidocelis</taxon>
    </lineage>
</organism>
<sequence length="324" mass="34977">MLRVRAAGEAADGAAPAALRQAGPAAAAPDYAGVDAQPLNRVVMALFRRKMAEAIGSDSQLQGYPAIIDLTRRLNRQYPTARDTQLTTRAILNSLFPGWLPGAFRAMFSRPLPALSCRLNAFATALTCQWLMGPCKVNDVEIDGGQVGAGMGVLVERCRYLEEAGCASICINSCKVPTQEFFEKDMGLPLTMTPNYDDFSCQFAFGKTPQPQAEDEAFSTPCFTQCPSRRRAFDDANGKPGDCVNIAVSRGKNLFVETPEFDVLAPHRPRDKDANKGEGLGFLFSCFACCGAPAEDTAETAATAERHYSLPPSESLTNLANKED</sequence>